<dbReference type="PROSITE" id="PS50937">
    <property type="entry name" value="HTH_MERR_2"/>
    <property type="match status" value="1"/>
</dbReference>
<dbReference type="SUPFAM" id="SSF55136">
    <property type="entry name" value="Probable bacterial effector-binding domain"/>
    <property type="match status" value="1"/>
</dbReference>
<dbReference type="PANTHER" id="PTHR30204">
    <property type="entry name" value="REDOX-CYCLING DRUG-SENSING TRANSCRIPTIONAL ACTIVATOR SOXR"/>
    <property type="match status" value="1"/>
</dbReference>
<dbReference type="Pfam" id="PF06445">
    <property type="entry name" value="GyrI-like"/>
    <property type="match status" value="1"/>
</dbReference>
<dbReference type="PANTHER" id="PTHR30204:SF96">
    <property type="entry name" value="CHROMOSOME-ANCHORING PROTEIN RACA"/>
    <property type="match status" value="1"/>
</dbReference>
<dbReference type="SMART" id="SM00422">
    <property type="entry name" value="HTH_MERR"/>
    <property type="match status" value="1"/>
</dbReference>
<dbReference type="GO" id="GO:0003700">
    <property type="term" value="F:DNA-binding transcription factor activity"/>
    <property type="evidence" value="ECO:0007669"/>
    <property type="project" value="InterPro"/>
</dbReference>
<protein>
    <submittedName>
        <fullName evidence="3">MerR family transcriptional activator of bmr protein</fullName>
    </submittedName>
</protein>
<feature type="domain" description="HTH merR-type" evidence="2">
    <location>
        <begin position="5"/>
        <end position="75"/>
    </location>
</feature>
<evidence type="ECO:0000259" key="2">
    <source>
        <dbReference type="PROSITE" id="PS50937"/>
    </source>
</evidence>
<proteinExistence type="predicted"/>
<keyword evidence="4" id="KW-1185">Reference proteome</keyword>
<dbReference type="RefSeq" id="WP_132004387.1">
    <property type="nucleotide sequence ID" value="NZ_JABUHM010000015.1"/>
</dbReference>
<dbReference type="Gene3D" id="1.20.5.490">
    <property type="entry name" value="Single helix bin"/>
    <property type="match status" value="1"/>
</dbReference>
<dbReference type="Proteomes" id="UP000295689">
    <property type="component" value="Unassembled WGS sequence"/>
</dbReference>
<dbReference type="Gene3D" id="1.10.1660.10">
    <property type="match status" value="1"/>
</dbReference>
<organism evidence="3 4">
    <name type="scientific">Mesobacillus foraminis</name>
    <dbReference type="NCBI Taxonomy" id="279826"/>
    <lineage>
        <taxon>Bacteria</taxon>
        <taxon>Bacillati</taxon>
        <taxon>Bacillota</taxon>
        <taxon>Bacilli</taxon>
        <taxon>Bacillales</taxon>
        <taxon>Bacillaceae</taxon>
        <taxon>Mesobacillus</taxon>
    </lineage>
</organism>
<name>A0A4V2RDU2_9BACI</name>
<dbReference type="InterPro" id="IPR029442">
    <property type="entry name" value="GyrI-like"/>
</dbReference>
<dbReference type="InterPro" id="IPR009061">
    <property type="entry name" value="DNA-bd_dom_put_sf"/>
</dbReference>
<dbReference type="Gene3D" id="3.20.80.10">
    <property type="entry name" value="Regulatory factor, effector binding domain"/>
    <property type="match status" value="1"/>
</dbReference>
<sequence>MKEKLYSIGEISRLANVSIKALRYYDKIDLFKPAYIDPDTNYRYYRDSQLYHLDLIKSLKYIGTPLEEIRLAQELDSEELLTFLEKQEKQVREKIDFLLNIEQSITNVKKGMQRQLEYPSLGEVYVVEEEEVRIIRMEAEGMEPESLFNASYSKLKMLIESTDGFTNTSYGAMFHFEHYANLKDISYMYLFSPVLSKNQISAVTPDFELTTIPKGKYICIAFHFSPENYLRNLQKLTKYVGDHQFQPISDIFEFFIPIHYSPKKQEEFRVEMRVRVAETGEEPKKN</sequence>
<reference evidence="3 4" key="1">
    <citation type="journal article" date="2015" name="Stand. Genomic Sci.">
        <title>Genomic Encyclopedia of Bacterial and Archaeal Type Strains, Phase III: the genomes of soil and plant-associated and newly described type strains.</title>
        <authorList>
            <person name="Whitman W.B."/>
            <person name="Woyke T."/>
            <person name="Klenk H.P."/>
            <person name="Zhou Y."/>
            <person name="Lilburn T.G."/>
            <person name="Beck B.J."/>
            <person name="De Vos P."/>
            <person name="Vandamme P."/>
            <person name="Eisen J.A."/>
            <person name="Garrity G."/>
            <person name="Hugenholtz P."/>
            <person name="Kyrpides N.C."/>
        </authorList>
    </citation>
    <scope>NUCLEOTIDE SEQUENCE [LARGE SCALE GENOMIC DNA]</scope>
    <source>
        <strain evidence="3 4">CV53</strain>
    </source>
</reference>
<dbReference type="InterPro" id="IPR000551">
    <property type="entry name" value="MerR-type_HTH_dom"/>
</dbReference>
<dbReference type="PROSITE" id="PS00552">
    <property type="entry name" value="HTH_MERR_1"/>
    <property type="match status" value="1"/>
</dbReference>
<dbReference type="AlphaFoldDB" id="A0A4V2RDU2"/>
<dbReference type="CDD" id="cd01107">
    <property type="entry name" value="HTH_BmrR"/>
    <property type="match status" value="1"/>
</dbReference>
<dbReference type="Pfam" id="PF13411">
    <property type="entry name" value="MerR_1"/>
    <property type="match status" value="1"/>
</dbReference>
<evidence type="ECO:0000313" key="3">
    <source>
        <dbReference type="EMBL" id="TCN26150.1"/>
    </source>
</evidence>
<comment type="caution">
    <text evidence="3">The sequence shown here is derived from an EMBL/GenBank/DDBJ whole genome shotgun (WGS) entry which is preliminary data.</text>
</comment>
<keyword evidence="1" id="KW-0238">DNA-binding</keyword>
<dbReference type="EMBL" id="SLVV01000004">
    <property type="protein sequence ID" value="TCN26150.1"/>
    <property type="molecule type" value="Genomic_DNA"/>
</dbReference>
<accession>A0A4V2RDU2</accession>
<dbReference type="InterPro" id="IPR011256">
    <property type="entry name" value="Reg_factor_effector_dom_sf"/>
</dbReference>
<dbReference type="SUPFAM" id="SSF46955">
    <property type="entry name" value="Putative DNA-binding domain"/>
    <property type="match status" value="1"/>
</dbReference>
<dbReference type="GO" id="GO:0003677">
    <property type="term" value="F:DNA binding"/>
    <property type="evidence" value="ECO:0007669"/>
    <property type="project" value="UniProtKB-KW"/>
</dbReference>
<evidence type="ECO:0000256" key="1">
    <source>
        <dbReference type="ARBA" id="ARBA00023125"/>
    </source>
</evidence>
<evidence type="ECO:0000313" key="4">
    <source>
        <dbReference type="Proteomes" id="UP000295689"/>
    </source>
</evidence>
<dbReference type="InterPro" id="IPR047057">
    <property type="entry name" value="MerR_fam"/>
</dbReference>
<gene>
    <name evidence="3" type="ORF">EV146_104258</name>
</gene>